<dbReference type="Pfam" id="PF03029">
    <property type="entry name" value="ATP_bind_1"/>
    <property type="match status" value="1"/>
</dbReference>
<name>A0A160DSC6_9GAMM</name>
<proteinExistence type="inferred from homology"/>
<accession>A0A160DSC6</accession>
<gene>
    <name evidence="5" type="ORF">I596_744</name>
</gene>
<dbReference type="CDD" id="cd00882">
    <property type="entry name" value="Ras_like_GTPase"/>
    <property type="match status" value="1"/>
</dbReference>
<keyword evidence="2" id="KW-0547">Nucleotide-binding</keyword>
<dbReference type="OrthoDB" id="4319884at2"/>
<dbReference type="GO" id="GO:0016787">
    <property type="term" value="F:hydrolase activity"/>
    <property type="evidence" value="ECO:0007669"/>
    <property type="project" value="UniProtKB-KW"/>
</dbReference>
<dbReference type="STRING" id="1300342.I596_744"/>
<dbReference type="KEGG" id="dko:I596_744"/>
<dbReference type="AlphaFoldDB" id="A0A160DSC6"/>
<dbReference type="InterPro" id="IPR052705">
    <property type="entry name" value="Gliding_Motility_GTPase"/>
</dbReference>
<dbReference type="SUPFAM" id="SSF52540">
    <property type="entry name" value="P-loop containing nucleoside triphosphate hydrolases"/>
    <property type="match status" value="1"/>
</dbReference>
<dbReference type="GO" id="GO:0005525">
    <property type="term" value="F:GTP binding"/>
    <property type="evidence" value="ECO:0007669"/>
    <property type="project" value="UniProtKB-KW"/>
</dbReference>
<keyword evidence="6" id="KW-1185">Reference proteome</keyword>
<evidence type="ECO:0000313" key="5">
    <source>
        <dbReference type="EMBL" id="ANB16780.1"/>
    </source>
</evidence>
<sequence>MAREHVILFAGPMGAGKTTAIASVSEIPVVSTEAHNTDTARSAKATTTVALDYGEITLADGDKVRLYGLPGQERFDFMWRILEPRAIGMVLLVDNAGSDPLAELDRYLNAFSRFRDRAAVVVGVTRTDLARQPSIDTYYAHLRNRDLFLPVLAVDARNAGQIGVLLSSLIVSVEARSEEAVPETP</sequence>
<dbReference type="RefSeq" id="WP_067644238.1">
    <property type="nucleotide sequence ID" value="NZ_CP015249.1"/>
</dbReference>
<dbReference type="InterPro" id="IPR004130">
    <property type="entry name" value="Gpn"/>
</dbReference>
<dbReference type="PANTHER" id="PTHR42708">
    <property type="entry name" value="ATP/GTP-BINDING PROTEIN-RELATED"/>
    <property type="match status" value="1"/>
</dbReference>
<dbReference type="PANTHER" id="PTHR42708:SF1">
    <property type="entry name" value="GLIDING MOTILITY PROTEIN MGLA"/>
    <property type="match status" value="1"/>
</dbReference>
<dbReference type="EMBL" id="CP015249">
    <property type="protein sequence ID" value="ANB16780.1"/>
    <property type="molecule type" value="Genomic_DNA"/>
</dbReference>
<organism evidence="5 6">
    <name type="scientific">Dokdonella koreensis DS-123</name>
    <dbReference type="NCBI Taxonomy" id="1300342"/>
    <lineage>
        <taxon>Bacteria</taxon>
        <taxon>Pseudomonadati</taxon>
        <taxon>Pseudomonadota</taxon>
        <taxon>Gammaproteobacteria</taxon>
        <taxon>Lysobacterales</taxon>
        <taxon>Rhodanobacteraceae</taxon>
        <taxon>Dokdonella</taxon>
    </lineage>
</organism>
<evidence type="ECO:0000256" key="2">
    <source>
        <dbReference type="ARBA" id="ARBA00022741"/>
    </source>
</evidence>
<keyword evidence="4" id="KW-0342">GTP-binding</keyword>
<evidence type="ECO:0000256" key="1">
    <source>
        <dbReference type="ARBA" id="ARBA00005290"/>
    </source>
</evidence>
<evidence type="ECO:0000256" key="4">
    <source>
        <dbReference type="ARBA" id="ARBA00023134"/>
    </source>
</evidence>
<evidence type="ECO:0000313" key="6">
    <source>
        <dbReference type="Proteomes" id="UP000076830"/>
    </source>
</evidence>
<dbReference type="InterPro" id="IPR027417">
    <property type="entry name" value="P-loop_NTPase"/>
</dbReference>
<dbReference type="Proteomes" id="UP000076830">
    <property type="component" value="Chromosome"/>
</dbReference>
<protein>
    <submittedName>
        <fullName evidence="5">GTPase</fullName>
    </submittedName>
</protein>
<keyword evidence="3" id="KW-0378">Hydrolase</keyword>
<dbReference type="Gene3D" id="3.40.50.300">
    <property type="entry name" value="P-loop containing nucleotide triphosphate hydrolases"/>
    <property type="match status" value="1"/>
</dbReference>
<reference evidence="5 6" key="1">
    <citation type="submission" date="2016-04" db="EMBL/GenBank/DDBJ databases">
        <title>Complete genome sequence of Dokdonella koreensis DS-123T.</title>
        <authorList>
            <person name="Kim J.F."/>
            <person name="Lee H."/>
            <person name="Kwak M.-J."/>
        </authorList>
    </citation>
    <scope>NUCLEOTIDE SEQUENCE [LARGE SCALE GENOMIC DNA]</scope>
    <source>
        <strain evidence="5 6">DS-123</strain>
    </source>
</reference>
<evidence type="ECO:0000256" key="3">
    <source>
        <dbReference type="ARBA" id="ARBA00022801"/>
    </source>
</evidence>
<comment type="similarity">
    <text evidence="1">Belongs to the GPN-loop GTPase family.</text>
</comment>